<gene>
    <name evidence="2" type="ORF">J3998_09415</name>
</gene>
<dbReference type="InterPro" id="IPR043519">
    <property type="entry name" value="NT_sf"/>
</dbReference>
<evidence type="ECO:0000313" key="3">
    <source>
        <dbReference type="Proteomes" id="UP000664835"/>
    </source>
</evidence>
<proteinExistence type="predicted"/>
<dbReference type="Proteomes" id="UP000664835">
    <property type="component" value="Unassembled WGS sequence"/>
</dbReference>
<keyword evidence="3" id="KW-1185">Reference proteome</keyword>
<evidence type="ECO:0000313" key="2">
    <source>
        <dbReference type="EMBL" id="MBO1927794.1"/>
    </source>
</evidence>
<comment type="caution">
    <text evidence="2">The sequence shown here is derived from an EMBL/GenBank/DDBJ whole genome shotgun (WGS) entry which is preliminary data.</text>
</comment>
<evidence type="ECO:0000259" key="1">
    <source>
        <dbReference type="Pfam" id="PF18765"/>
    </source>
</evidence>
<dbReference type="EMBL" id="JAGETV010000017">
    <property type="protein sequence ID" value="MBO1927794.1"/>
    <property type="molecule type" value="Genomic_DNA"/>
</dbReference>
<name>A0ABS3Q636_9GAMM</name>
<reference evidence="2 3" key="1">
    <citation type="submission" date="2021-03" db="EMBL/GenBank/DDBJ databases">
        <title>Thiomicrorhabdus sp.nov.,novel sulfur-oxidizing bacteria isolated from coastal sediment.</title>
        <authorList>
            <person name="Liu X."/>
        </authorList>
    </citation>
    <scope>NUCLEOTIDE SEQUENCE [LARGE SCALE GENOMIC DNA]</scope>
    <source>
        <strain evidence="2 3">6S2-11</strain>
    </source>
</reference>
<dbReference type="InterPro" id="IPR041633">
    <property type="entry name" value="Polbeta"/>
</dbReference>
<accession>A0ABS3Q636</accession>
<dbReference type="Pfam" id="PF18765">
    <property type="entry name" value="Polbeta"/>
    <property type="match status" value="1"/>
</dbReference>
<organism evidence="2 3">
    <name type="scientific">Thiomicrorhabdus marina</name>
    <dbReference type="NCBI Taxonomy" id="2818442"/>
    <lineage>
        <taxon>Bacteria</taxon>
        <taxon>Pseudomonadati</taxon>
        <taxon>Pseudomonadota</taxon>
        <taxon>Gammaproteobacteria</taxon>
        <taxon>Thiotrichales</taxon>
        <taxon>Piscirickettsiaceae</taxon>
        <taxon>Thiomicrorhabdus</taxon>
    </lineage>
</organism>
<dbReference type="Gene3D" id="3.30.460.10">
    <property type="entry name" value="Beta Polymerase, domain 2"/>
    <property type="match status" value="1"/>
</dbReference>
<protein>
    <submittedName>
        <fullName evidence="2">Nucleotidyltransferase domain-containing protein</fullName>
    </submittedName>
</protein>
<dbReference type="SUPFAM" id="SSF81301">
    <property type="entry name" value="Nucleotidyltransferase"/>
    <property type="match status" value="1"/>
</dbReference>
<sequence>MLMTKPSPEIFGLNRNDLSKIQSVFSAFPQVTKVVIYGSRAKGTFRPASDIDLTIMNTLDWQTFTHLESELDDLLLPYQIDLSIFQQIDNPDLIEHINRVGRDFYLRS</sequence>
<feature type="domain" description="Polymerase beta nucleotidyltransferase" evidence="1">
    <location>
        <begin position="20"/>
        <end position="105"/>
    </location>
</feature>
<dbReference type="CDD" id="cd05403">
    <property type="entry name" value="NT_KNTase_like"/>
    <property type="match status" value="1"/>
</dbReference>